<evidence type="ECO:0000313" key="4">
    <source>
        <dbReference type="Proteomes" id="UP000824242"/>
    </source>
</evidence>
<comment type="similarity">
    <text evidence="1">Belongs to the RelB/DinJ antitoxin family.</text>
</comment>
<evidence type="ECO:0000313" key="3">
    <source>
        <dbReference type="EMBL" id="HIR47098.1"/>
    </source>
</evidence>
<dbReference type="GO" id="GO:0006355">
    <property type="term" value="P:regulation of DNA-templated transcription"/>
    <property type="evidence" value="ECO:0007669"/>
    <property type="project" value="InterPro"/>
</dbReference>
<evidence type="ECO:0000256" key="2">
    <source>
        <dbReference type="ARBA" id="ARBA00022649"/>
    </source>
</evidence>
<dbReference type="Pfam" id="PF04221">
    <property type="entry name" value="RelB"/>
    <property type="match status" value="1"/>
</dbReference>
<dbReference type="NCBIfam" id="TIGR02384">
    <property type="entry name" value="RelB_DinJ"/>
    <property type="match status" value="1"/>
</dbReference>
<name>A0A9D1DEV7_9FIRM</name>
<sequence>MANTSAVYARIDAQLKQNAEAILAKLGITPSALIQMTYSQVVLNNGLPFDARIPEKKPTAIGAMSRDQLNAELRKGVESFSQGSFTADDIDRALAKEFGI</sequence>
<keyword evidence="2" id="KW-1277">Toxin-antitoxin system</keyword>
<dbReference type="Gene3D" id="1.10.1220.10">
    <property type="entry name" value="Met repressor-like"/>
    <property type="match status" value="1"/>
</dbReference>
<dbReference type="PANTHER" id="PTHR38781:SF1">
    <property type="entry name" value="ANTITOXIN DINJ-RELATED"/>
    <property type="match status" value="1"/>
</dbReference>
<dbReference type="InterPro" id="IPR013321">
    <property type="entry name" value="Arc_rbn_hlx_hlx"/>
</dbReference>
<evidence type="ECO:0000256" key="1">
    <source>
        <dbReference type="ARBA" id="ARBA00010562"/>
    </source>
</evidence>
<dbReference type="InterPro" id="IPR007337">
    <property type="entry name" value="RelB/DinJ"/>
</dbReference>
<dbReference type="AlphaFoldDB" id="A0A9D1DEV7"/>
<reference evidence="3" key="2">
    <citation type="journal article" date="2021" name="PeerJ">
        <title>Extensive microbial diversity within the chicken gut microbiome revealed by metagenomics and culture.</title>
        <authorList>
            <person name="Gilroy R."/>
            <person name="Ravi A."/>
            <person name="Getino M."/>
            <person name="Pursley I."/>
            <person name="Horton D.L."/>
            <person name="Alikhan N.F."/>
            <person name="Baker D."/>
            <person name="Gharbi K."/>
            <person name="Hall N."/>
            <person name="Watson M."/>
            <person name="Adriaenssens E.M."/>
            <person name="Foster-Nyarko E."/>
            <person name="Jarju S."/>
            <person name="Secka A."/>
            <person name="Antonio M."/>
            <person name="Oren A."/>
            <person name="Chaudhuri R.R."/>
            <person name="La Ragione R."/>
            <person name="Hildebrand F."/>
            <person name="Pallen M.J."/>
        </authorList>
    </citation>
    <scope>NUCLEOTIDE SEQUENCE</scope>
    <source>
        <strain evidence="3">ChiSxjej1B13-7958</strain>
    </source>
</reference>
<dbReference type="Proteomes" id="UP000824242">
    <property type="component" value="Unassembled WGS sequence"/>
</dbReference>
<reference evidence="3" key="1">
    <citation type="submission" date="2020-10" db="EMBL/GenBank/DDBJ databases">
        <authorList>
            <person name="Gilroy R."/>
        </authorList>
    </citation>
    <scope>NUCLEOTIDE SEQUENCE</scope>
    <source>
        <strain evidence="3">ChiSxjej1B13-7958</strain>
    </source>
</reference>
<accession>A0A9D1DEV7</accession>
<proteinExistence type="inferred from homology"/>
<dbReference type="PANTHER" id="PTHR38781">
    <property type="entry name" value="ANTITOXIN DINJ-RELATED"/>
    <property type="match status" value="1"/>
</dbReference>
<dbReference type="EMBL" id="DVGZ01000054">
    <property type="protein sequence ID" value="HIR47098.1"/>
    <property type="molecule type" value="Genomic_DNA"/>
</dbReference>
<organism evidence="3 4">
    <name type="scientific">Candidatus Caccousia avicola</name>
    <dbReference type="NCBI Taxonomy" id="2840721"/>
    <lineage>
        <taxon>Bacteria</taxon>
        <taxon>Bacillati</taxon>
        <taxon>Bacillota</taxon>
        <taxon>Clostridia</taxon>
        <taxon>Eubacteriales</taxon>
        <taxon>Oscillospiraceae</taxon>
        <taxon>Oscillospiraceae incertae sedis</taxon>
        <taxon>Candidatus Caccousia</taxon>
    </lineage>
</organism>
<dbReference type="GO" id="GO:0006351">
    <property type="term" value="P:DNA-templated transcription"/>
    <property type="evidence" value="ECO:0007669"/>
    <property type="project" value="TreeGrafter"/>
</dbReference>
<protein>
    <submittedName>
        <fullName evidence="3">Type II toxin-antitoxin system RelB/DinJ family antitoxin</fullName>
    </submittedName>
</protein>
<gene>
    <name evidence="3" type="ORF">IAB89_05490</name>
</gene>
<comment type="caution">
    <text evidence="3">The sequence shown here is derived from an EMBL/GenBank/DDBJ whole genome shotgun (WGS) entry which is preliminary data.</text>
</comment>